<gene>
    <name evidence="9" type="ORF">RYS15_05375</name>
</gene>
<evidence type="ECO:0000256" key="6">
    <source>
        <dbReference type="ARBA" id="ARBA00022989"/>
    </source>
</evidence>
<comment type="caution">
    <text evidence="9">The sequence shown here is derived from an EMBL/GenBank/DDBJ whole genome shotgun (WGS) entry which is preliminary data.</text>
</comment>
<keyword evidence="4" id="KW-1003">Cell membrane</keyword>
<protein>
    <submittedName>
        <fullName evidence="9">AzlC family ABC transporter permease</fullName>
    </submittedName>
</protein>
<dbReference type="RefSeq" id="WP_316972944.1">
    <property type="nucleotide sequence ID" value="NZ_JAWIIJ010000003.1"/>
</dbReference>
<feature type="transmembrane region" description="Helical" evidence="8">
    <location>
        <begin position="172"/>
        <end position="195"/>
    </location>
</feature>
<dbReference type="Pfam" id="PF03591">
    <property type="entry name" value="AzlC"/>
    <property type="match status" value="1"/>
</dbReference>
<evidence type="ECO:0000256" key="7">
    <source>
        <dbReference type="ARBA" id="ARBA00023136"/>
    </source>
</evidence>
<evidence type="ECO:0000256" key="4">
    <source>
        <dbReference type="ARBA" id="ARBA00022475"/>
    </source>
</evidence>
<keyword evidence="5 8" id="KW-0812">Transmembrane</keyword>
<keyword evidence="7 8" id="KW-0472">Membrane</keyword>
<keyword evidence="6 8" id="KW-1133">Transmembrane helix</keyword>
<keyword evidence="3" id="KW-0813">Transport</keyword>
<dbReference type="Proteomes" id="UP001269819">
    <property type="component" value="Unassembled WGS sequence"/>
</dbReference>
<dbReference type="PANTHER" id="PTHR34979">
    <property type="entry name" value="INNER MEMBRANE PROTEIN YGAZ"/>
    <property type="match status" value="1"/>
</dbReference>
<evidence type="ECO:0000256" key="5">
    <source>
        <dbReference type="ARBA" id="ARBA00022692"/>
    </source>
</evidence>
<evidence type="ECO:0000256" key="1">
    <source>
        <dbReference type="ARBA" id="ARBA00004651"/>
    </source>
</evidence>
<proteinExistence type="inferred from homology"/>
<evidence type="ECO:0000313" key="9">
    <source>
        <dbReference type="EMBL" id="MDV2078102.1"/>
    </source>
</evidence>
<keyword evidence="10" id="KW-1185">Reference proteome</keyword>
<dbReference type="PANTHER" id="PTHR34979:SF1">
    <property type="entry name" value="INNER MEMBRANE PROTEIN YGAZ"/>
    <property type="match status" value="1"/>
</dbReference>
<evidence type="ECO:0000256" key="8">
    <source>
        <dbReference type="SAM" id="Phobius"/>
    </source>
</evidence>
<feature type="transmembrane region" description="Helical" evidence="8">
    <location>
        <begin position="52"/>
        <end position="73"/>
    </location>
</feature>
<evidence type="ECO:0000256" key="3">
    <source>
        <dbReference type="ARBA" id="ARBA00022448"/>
    </source>
</evidence>
<organism evidence="9 10">
    <name type="scientific">Marinobacter xestospongiae</name>
    <dbReference type="NCBI Taxonomy" id="994319"/>
    <lineage>
        <taxon>Bacteria</taxon>
        <taxon>Pseudomonadati</taxon>
        <taxon>Pseudomonadota</taxon>
        <taxon>Gammaproteobacteria</taxon>
        <taxon>Pseudomonadales</taxon>
        <taxon>Marinobacteraceae</taxon>
        <taxon>Marinobacter</taxon>
    </lineage>
</organism>
<accession>A0ABU3VV00</accession>
<feature type="transmembrane region" description="Helical" evidence="8">
    <location>
        <begin position="201"/>
        <end position="226"/>
    </location>
</feature>
<sequence length="240" mass="24801">MSSVSAVAPPYPPARQALADILPLSLAVVPWGLLCGSLALQAGLTPWQAQCLSLLVFAGAAQLAAIGLISGGVGAPGPILSSTAIVSARHLLYSAVLRQDVREQPLRWRLGLAFLLTDELFVVVQAYRQRHGRFHRGYALAAGLTFYLIWNLATLAGIVLGQSVAGLERFGFDFAIAAIFLAMVVPQVTSSAALAATLTSALVAVACHLLTVPLGLLIASVAGMAVGYGSSRPSAEGATT</sequence>
<evidence type="ECO:0000256" key="2">
    <source>
        <dbReference type="ARBA" id="ARBA00010735"/>
    </source>
</evidence>
<dbReference type="InterPro" id="IPR011606">
    <property type="entry name" value="Brnchd-chn_aa_trnsp_permease"/>
</dbReference>
<comment type="similarity">
    <text evidence="2">Belongs to the AzlC family.</text>
</comment>
<reference evidence="9 10" key="1">
    <citation type="submission" date="2023-10" db="EMBL/GenBank/DDBJ databases">
        <title>Characteristics and mechanism of a salt-tolerant marine origin heterotrophic nitrifying- aerobic denitrifying bacteria Marinobacter xestospongiae HN1.</title>
        <authorList>
            <person name="Qi R."/>
        </authorList>
    </citation>
    <scope>NUCLEOTIDE SEQUENCE [LARGE SCALE GENOMIC DNA]</scope>
    <source>
        <strain evidence="9 10">HN1</strain>
    </source>
</reference>
<feature type="transmembrane region" description="Helical" evidence="8">
    <location>
        <begin position="21"/>
        <end position="40"/>
    </location>
</feature>
<evidence type="ECO:0000313" key="10">
    <source>
        <dbReference type="Proteomes" id="UP001269819"/>
    </source>
</evidence>
<dbReference type="EMBL" id="JAWIIJ010000003">
    <property type="protein sequence ID" value="MDV2078102.1"/>
    <property type="molecule type" value="Genomic_DNA"/>
</dbReference>
<comment type="subcellular location">
    <subcellularLocation>
        <location evidence="1">Cell membrane</location>
        <topology evidence="1">Multi-pass membrane protein</topology>
    </subcellularLocation>
</comment>
<name>A0ABU3VV00_9GAMM</name>
<feature type="transmembrane region" description="Helical" evidence="8">
    <location>
        <begin position="139"/>
        <end position="160"/>
    </location>
</feature>